<protein>
    <submittedName>
        <fullName evidence="1">YhfH family protein</fullName>
    </submittedName>
</protein>
<dbReference type="EMBL" id="RHHQ01000003">
    <property type="protein sequence ID" value="RNB92301.1"/>
    <property type="molecule type" value="Genomic_DNA"/>
</dbReference>
<sequence length="48" mass="5472">MTPVSTFFRNLQPKCCAACGEVIMEQAEAYMNECFTCQEKEYVIANTK</sequence>
<dbReference type="RefSeq" id="WP_122916007.1">
    <property type="nucleotide sequence ID" value="NZ_RHHQ01000003.1"/>
</dbReference>
<name>A0A3M8DYJ7_9BACL</name>
<dbReference type="InterPro" id="IPR025432">
    <property type="entry name" value="YhfH-like"/>
</dbReference>
<dbReference type="Pfam" id="PF14149">
    <property type="entry name" value="YhfH"/>
    <property type="match status" value="1"/>
</dbReference>
<dbReference type="AlphaFoldDB" id="A0A3M8DYJ7"/>
<keyword evidence="2" id="KW-1185">Reference proteome</keyword>
<evidence type="ECO:0000313" key="2">
    <source>
        <dbReference type="Proteomes" id="UP000271031"/>
    </source>
</evidence>
<evidence type="ECO:0000313" key="1">
    <source>
        <dbReference type="EMBL" id="RNB92301.1"/>
    </source>
</evidence>
<proteinExistence type="predicted"/>
<dbReference type="OrthoDB" id="1122256at2"/>
<reference evidence="1 2" key="1">
    <citation type="submission" date="2018-10" db="EMBL/GenBank/DDBJ databases">
        <title>Phylogenomics of Brevibacillus.</title>
        <authorList>
            <person name="Dunlap C."/>
        </authorList>
    </citation>
    <scope>NUCLEOTIDE SEQUENCE [LARGE SCALE GENOMIC DNA]</scope>
    <source>
        <strain evidence="1 2">JCM 15716</strain>
    </source>
</reference>
<organism evidence="1 2">
    <name type="scientific">Brevibacillus fluminis</name>
    <dbReference type="NCBI Taxonomy" id="511487"/>
    <lineage>
        <taxon>Bacteria</taxon>
        <taxon>Bacillati</taxon>
        <taxon>Bacillota</taxon>
        <taxon>Bacilli</taxon>
        <taxon>Bacillales</taxon>
        <taxon>Paenibacillaceae</taxon>
        <taxon>Brevibacillus</taxon>
    </lineage>
</organism>
<gene>
    <name evidence="1" type="ORF">EDM56_00960</name>
</gene>
<dbReference type="Proteomes" id="UP000271031">
    <property type="component" value="Unassembled WGS sequence"/>
</dbReference>
<comment type="caution">
    <text evidence="1">The sequence shown here is derived from an EMBL/GenBank/DDBJ whole genome shotgun (WGS) entry which is preliminary data.</text>
</comment>
<accession>A0A3M8DYJ7</accession>